<evidence type="ECO:0000256" key="3">
    <source>
        <dbReference type="ARBA" id="ARBA00023002"/>
    </source>
</evidence>
<keyword evidence="3" id="KW-0560">Oxidoreductase</keyword>
<feature type="region of interest" description="Disordered" evidence="5">
    <location>
        <begin position="1"/>
        <end position="40"/>
    </location>
</feature>
<name>A0ABS2TUW9_9ACTN</name>
<evidence type="ECO:0000256" key="2">
    <source>
        <dbReference type="ARBA" id="ARBA00022643"/>
    </source>
</evidence>
<evidence type="ECO:0000313" key="7">
    <source>
        <dbReference type="EMBL" id="MBM9506090.1"/>
    </source>
</evidence>
<keyword evidence="4" id="KW-0503">Monooxygenase</keyword>
<reference evidence="7 8" key="1">
    <citation type="submission" date="2021-01" db="EMBL/GenBank/DDBJ databases">
        <title>Streptomyces acididurans sp. nov., isolated from a peat swamp forest soil.</title>
        <authorList>
            <person name="Chantavorakit T."/>
            <person name="Duangmal K."/>
        </authorList>
    </citation>
    <scope>NUCLEOTIDE SEQUENCE [LARGE SCALE GENOMIC DNA]</scope>
    <source>
        <strain evidence="7 8">KK5PA1</strain>
    </source>
</reference>
<organism evidence="7 8">
    <name type="scientific">Actinacidiphila acididurans</name>
    <dbReference type="NCBI Taxonomy" id="2784346"/>
    <lineage>
        <taxon>Bacteria</taxon>
        <taxon>Bacillati</taxon>
        <taxon>Actinomycetota</taxon>
        <taxon>Actinomycetes</taxon>
        <taxon>Kitasatosporales</taxon>
        <taxon>Streptomycetaceae</taxon>
        <taxon>Actinacidiphila</taxon>
    </lineage>
</organism>
<dbReference type="PANTHER" id="PTHR30011">
    <property type="entry name" value="ALKANESULFONATE MONOOXYGENASE-RELATED"/>
    <property type="match status" value="1"/>
</dbReference>
<dbReference type="Gene3D" id="3.20.20.30">
    <property type="entry name" value="Luciferase-like domain"/>
    <property type="match status" value="1"/>
</dbReference>
<dbReference type="InterPro" id="IPR051260">
    <property type="entry name" value="Diverse_substr_monoxygenases"/>
</dbReference>
<evidence type="ECO:0000256" key="4">
    <source>
        <dbReference type="ARBA" id="ARBA00023033"/>
    </source>
</evidence>
<protein>
    <submittedName>
        <fullName evidence="7">LLM class flavin-dependent oxidoreductase</fullName>
    </submittedName>
</protein>
<dbReference type="Proteomes" id="UP000749040">
    <property type="component" value="Unassembled WGS sequence"/>
</dbReference>
<sequence length="423" mass="42888">MPADHHSAAPLPSTAGPSGPSRPSPPSLPSRPSPPSGGLRRARALHLAAAIDGGTPFDASHVVDLARLAESGALDFVTLGLPEQGSGGPGPAGPDALDALAALARVAPATDRIGLVPAVSVPSAGTEPFEVALAVATLDWVSRGRAGWTLAVPADDPGGNGSGVRTDTDKGTRRMRGGTAAARRRAAERVAERAAERAAFRWRNAARTAAALARAWEDGGPLPGASARPVTAVDATEPAARPVAARHADLVLVRATGPEEAAAVAAEVRRLVAEAGRDPDRLLVLGELRVDLGGGELGAETGAEAAPTSDGADGVLFRGGPVDLADLVTRWHRSGAVDGFHIRPVRPLRDLERFVNGTVALLQHRGLFRSFHPGTALRDHLGLRGTPGRAEEGAAVTASDANPAVAANGAGPDRLAVTGGTAS</sequence>
<keyword evidence="1" id="KW-0285">Flavoprotein</keyword>
<comment type="caution">
    <text evidence="7">The sequence shown here is derived from an EMBL/GenBank/DDBJ whole genome shotgun (WGS) entry which is preliminary data.</text>
</comment>
<dbReference type="SUPFAM" id="SSF51679">
    <property type="entry name" value="Bacterial luciferase-like"/>
    <property type="match status" value="1"/>
</dbReference>
<feature type="domain" description="Luciferase-like" evidence="6">
    <location>
        <begin position="55"/>
        <end position="285"/>
    </location>
</feature>
<proteinExistence type="predicted"/>
<keyword evidence="2" id="KW-0288">FMN</keyword>
<evidence type="ECO:0000256" key="1">
    <source>
        <dbReference type="ARBA" id="ARBA00022630"/>
    </source>
</evidence>
<accession>A0ABS2TUW9</accession>
<gene>
    <name evidence="7" type="ORF">ITX44_16325</name>
</gene>
<feature type="region of interest" description="Disordered" evidence="5">
    <location>
        <begin position="404"/>
        <end position="423"/>
    </location>
</feature>
<feature type="compositionally biased region" description="Pro residues" evidence="5">
    <location>
        <begin position="20"/>
        <end position="35"/>
    </location>
</feature>
<feature type="region of interest" description="Disordered" evidence="5">
    <location>
        <begin position="152"/>
        <end position="179"/>
    </location>
</feature>
<dbReference type="Pfam" id="PF00296">
    <property type="entry name" value="Bac_luciferase"/>
    <property type="match status" value="1"/>
</dbReference>
<dbReference type="InterPro" id="IPR036661">
    <property type="entry name" value="Luciferase-like_sf"/>
</dbReference>
<evidence type="ECO:0000313" key="8">
    <source>
        <dbReference type="Proteomes" id="UP000749040"/>
    </source>
</evidence>
<dbReference type="EMBL" id="JADKYB010000008">
    <property type="protein sequence ID" value="MBM9506090.1"/>
    <property type="molecule type" value="Genomic_DNA"/>
</dbReference>
<dbReference type="InterPro" id="IPR011251">
    <property type="entry name" value="Luciferase-like_dom"/>
</dbReference>
<evidence type="ECO:0000259" key="6">
    <source>
        <dbReference type="Pfam" id="PF00296"/>
    </source>
</evidence>
<dbReference type="PANTHER" id="PTHR30011:SF16">
    <property type="entry name" value="C2H2 FINGER DOMAIN TRANSCRIPTION FACTOR (EUROFUNG)-RELATED"/>
    <property type="match status" value="1"/>
</dbReference>
<evidence type="ECO:0000256" key="5">
    <source>
        <dbReference type="SAM" id="MobiDB-lite"/>
    </source>
</evidence>
<keyword evidence="8" id="KW-1185">Reference proteome</keyword>
<feature type="compositionally biased region" description="Low complexity" evidence="5">
    <location>
        <begin position="404"/>
        <end position="413"/>
    </location>
</feature>